<gene>
    <name evidence="3" type="ORF">NA56DRAFT_11</name>
</gene>
<evidence type="ECO:0000256" key="2">
    <source>
        <dbReference type="ARBA" id="ARBA00023002"/>
    </source>
</evidence>
<dbReference type="EMBL" id="KZ613464">
    <property type="protein sequence ID" value="PMD28079.1"/>
    <property type="molecule type" value="Genomic_DNA"/>
</dbReference>
<dbReference type="PANTHER" id="PTHR43765">
    <property type="entry name" value="2-DEHYDROPANTOATE 2-REDUCTASE-RELATED"/>
    <property type="match status" value="1"/>
</dbReference>
<keyword evidence="1" id="KW-0521">NADP</keyword>
<evidence type="ECO:0000313" key="3">
    <source>
        <dbReference type="EMBL" id="PMD28079.1"/>
    </source>
</evidence>
<reference evidence="3 4" key="1">
    <citation type="submission" date="2016-05" db="EMBL/GenBank/DDBJ databases">
        <title>A degradative enzymes factory behind the ericoid mycorrhizal symbiosis.</title>
        <authorList>
            <consortium name="DOE Joint Genome Institute"/>
            <person name="Martino E."/>
            <person name="Morin E."/>
            <person name="Grelet G."/>
            <person name="Kuo A."/>
            <person name="Kohler A."/>
            <person name="Daghino S."/>
            <person name="Barry K."/>
            <person name="Choi C."/>
            <person name="Cichocki N."/>
            <person name="Clum A."/>
            <person name="Copeland A."/>
            <person name="Hainaut M."/>
            <person name="Haridas S."/>
            <person name="Labutti K."/>
            <person name="Lindquist E."/>
            <person name="Lipzen A."/>
            <person name="Khouja H.-R."/>
            <person name="Murat C."/>
            <person name="Ohm R."/>
            <person name="Olson A."/>
            <person name="Spatafora J."/>
            <person name="Veneault-Fourrey C."/>
            <person name="Henrissat B."/>
            <person name="Grigoriev I."/>
            <person name="Martin F."/>
            <person name="Perotto S."/>
        </authorList>
    </citation>
    <scope>NUCLEOTIDE SEQUENCE [LARGE SCALE GENOMIC DNA]</scope>
    <source>
        <strain evidence="3 4">UAMH 7357</strain>
    </source>
</reference>
<protein>
    <submittedName>
        <fullName evidence="3">Uncharacterized protein</fullName>
    </submittedName>
</protein>
<dbReference type="STRING" id="1745343.A0A2J6QP84"/>
<evidence type="ECO:0000256" key="1">
    <source>
        <dbReference type="ARBA" id="ARBA00022857"/>
    </source>
</evidence>
<dbReference type="Proteomes" id="UP000235672">
    <property type="component" value="Unassembled WGS sequence"/>
</dbReference>
<evidence type="ECO:0000313" key="4">
    <source>
        <dbReference type="Proteomes" id="UP000235672"/>
    </source>
</evidence>
<keyword evidence="4" id="KW-1185">Reference proteome</keyword>
<dbReference type="AlphaFoldDB" id="A0A2J6QP84"/>
<keyword evidence="2" id="KW-0560">Oxidoreductase</keyword>
<sequence>MRPSIWTDTYYLRVQWVSACSKYRQPPRPRHPPSRVTFTTQRQASTWTEWSEEDRTRIHILGINSCGMLYGHSLGNLQARPPLTYIVPSNWRVIQLASLNGEIEVIEGDDHYITGGFDIEAMERPPIESIFERPSRKHLSFNTLTLPAKTKFDIRTEPQPQDSYLPFRGFSQYHYGKPIKFNNDPSELGYGSDGKLVVESRPHERKINTSDLLVLDNEDAKKTLGPIKNLVCAVDAQVVVHALQSQKHRLNCDSTILFTQKGMRIMEMVNERVFPDPKTRPTYIPGIFSHAVWKPDDHATSPDFAHQMESGSSGLEASVPPKKLSVKHSLFGSLILGPVVLLEEKKSCRECAASRVQIISSVLFLQPLPSGRAACQRICFSASDLEI</sequence>
<dbReference type="OrthoDB" id="73846at2759"/>
<dbReference type="GO" id="GO:0008677">
    <property type="term" value="F:2-dehydropantoate 2-reductase activity"/>
    <property type="evidence" value="ECO:0007669"/>
    <property type="project" value="TreeGrafter"/>
</dbReference>
<name>A0A2J6QP84_9HELO</name>
<organism evidence="3 4">
    <name type="scientific">Hyaloscypha hepaticicola</name>
    <dbReference type="NCBI Taxonomy" id="2082293"/>
    <lineage>
        <taxon>Eukaryota</taxon>
        <taxon>Fungi</taxon>
        <taxon>Dikarya</taxon>
        <taxon>Ascomycota</taxon>
        <taxon>Pezizomycotina</taxon>
        <taxon>Leotiomycetes</taxon>
        <taxon>Helotiales</taxon>
        <taxon>Hyaloscyphaceae</taxon>
        <taxon>Hyaloscypha</taxon>
    </lineage>
</organism>
<accession>A0A2J6QP84</accession>
<dbReference type="GO" id="GO:0005739">
    <property type="term" value="C:mitochondrion"/>
    <property type="evidence" value="ECO:0007669"/>
    <property type="project" value="TreeGrafter"/>
</dbReference>
<proteinExistence type="predicted"/>
<dbReference type="InterPro" id="IPR050838">
    <property type="entry name" value="Ketopantoate_reductase"/>
</dbReference>
<dbReference type="PANTHER" id="PTHR43765:SF2">
    <property type="entry name" value="2-DEHYDROPANTOATE 2-REDUCTASE"/>
    <property type="match status" value="1"/>
</dbReference>
<dbReference type="GO" id="GO:0050661">
    <property type="term" value="F:NADP binding"/>
    <property type="evidence" value="ECO:0007669"/>
    <property type="project" value="TreeGrafter"/>
</dbReference>